<comment type="caution">
    <text evidence="2">The sequence shown here is derived from an EMBL/GenBank/DDBJ whole genome shotgun (WGS) entry which is preliminary data.</text>
</comment>
<dbReference type="PANTHER" id="PTHR43459:SF1">
    <property type="entry name" value="EG:BACN32G11.4 PROTEIN"/>
    <property type="match status" value="1"/>
</dbReference>
<keyword evidence="3" id="KW-1185">Reference proteome</keyword>
<proteinExistence type="inferred from homology"/>
<dbReference type="PANTHER" id="PTHR43459">
    <property type="entry name" value="ENOYL-COA HYDRATASE"/>
    <property type="match status" value="1"/>
</dbReference>
<evidence type="ECO:0000256" key="1">
    <source>
        <dbReference type="ARBA" id="ARBA00005254"/>
    </source>
</evidence>
<accession>A0ABN2K8A4</accession>
<dbReference type="InterPro" id="IPR001753">
    <property type="entry name" value="Enoyl-CoA_hydra/iso"/>
</dbReference>
<dbReference type="Proteomes" id="UP001501057">
    <property type="component" value="Unassembled WGS sequence"/>
</dbReference>
<dbReference type="RefSeq" id="WP_344203558.1">
    <property type="nucleotide sequence ID" value="NZ_BAAAME010000005.1"/>
</dbReference>
<name>A0ABN2K8A4_9ACTN</name>
<dbReference type="Pfam" id="PF00378">
    <property type="entry name" value="ECH_1"/>
    <property type="match status" value="1"/>
</dbReference>
<dbReference type="SUPFAM" id="SSF52096">
    <property type="entry name" value="ClpP/crotonase"/>
    <property type="match status" value="1"/>
</dbReference>
<gene>
    <name evidence="2" type="ORF">GCM10009710_32700</name>
</gene>
<dbReference type="CDD" id="cd06558">
    <property type="entry name" value="crotonase-like"/>
    <property type="match status" value="1"/>
</dbReference>
<sequence length="270" mass="27848">MSPDPAGSSAELVLSEDRGPVRVVTINRAEVRNAIDMPTRVALAEALEAADGAIRVRAVVLTGAAPTFCSGGDIASMRRMSRDEAVPRAQAAQRIIRAIWGTSKPVVAAVEGAAYGAGMSLALACDRVVASREARFAPTFSRVGLAGDMGIFASLAARVGPHRAKQLLMFPDPVSGDAAVALGLVDRAVDPGAALDAALEDADHLASMAAGALGVVKRTLSGEPRHPAAVLELEVQNQADLFGSDDFAEGVAAFAERRAPRFGTTPGRDA</sequence>
<dbReference type="Gene3D" id="3.90.226.10">
    <property type="entry name" value="2-enoyl-CoA Hydratase, Chain A, domain 1"/>
    <property type="match status" value="1"/>
</dbReference>
<comment type="similarity">
    <text evidence="1">Belongs to the enoyl-CoA hydratase/isomerase family.</text>
</comment>
<evidence type="ECO:0000313" key="2">
    <source>
        <dbReference type="EMBL" id="GAA1750227.1"/>
    </source>
</evidence>
<dbReference type="InterPro" id="IPR014748">
    <property type="entry name" value="Enoyl-CoA_hydra_C"/>
</dbReference>
<dbReference type="EMBL" id="BAAAME010000005">
    <property type="protein sequence ID" value="GAA1750227.1"/>
    <property type="molecule type" value="Genomic_DNA"/>
</dbReference>
<dbReference type="InterPro" id="IPR029045">
    <property type="entry name" value="ClpP/crotonase-like_dom_sf"/>
</dbReference>
<organism evidence="2 3">
    <name type="scientific">Aeromicrobium alkaliterrae</name>
    <dbReference type="NCBI Taxonomy" id="302168"/>
    <lineage>
        <taxon>Bacteria</taxon>
        <taxon>Bacillati</taxon>
        <taxon>Actinomycetota</taxon>
        <taxon>Actinomycetes</taxon>
        <taxon>Propionibacteriales</taxon>
        <taxon>Nocardioidaceae</taxon>
        <taxon>Aeromicrobium</taxon>
    </lineage>
</organism>
<dbReference type="Gene3D" id="1.10.12.10">
    <property type="entry name" value="Lyase 2-enoyl-coa Hydratase, Chain A, domain 2"/>
    <property type="match status" value="1"/>
</dbReference>
<protein>
    <submittedName>
        <fullName evidence="2">Enoyl-CoA hydratase/isomerase family protein</fullName>
    </submittedName>
</protein>
<evidence type="ECO:0000313" key="3">
    <source>
        <dbReference type="Proteomes" id="UP001501057"/>
    </source>
</evidence>
<reference evidence="2 3" key="1">
    <citation type="journal article" date="2019" name="Int. J. Syst. Evol. Microbiol.">
        <title>The Global Catalogue of Microorganisms (GCM) 10K type strain sequencing project: providing services to taxonomists for standard genome sequencing and annotation.</title>
        <authorList>
            <consortium name="The Broad Institute Genomics Platform"/>
            <consortium name="The Broad Institute Genome Sequencing Center for Infectious Disease"/>
            <person name="Wu L."/>
            <person name="Ma J."/>
        </authorList>
    </citation>
    <scope>NUCLEOTIDE SEQUENCE [LARGE SCALE GENOMIC DNA]</scope>
    <source>
        <strain evidence="2 3">JCM 13518</strain>
    </source>
</reference>